<dbReference type="Proteomes" id="UP000669239">
    <property type="component" value="Unassembled WGS sequence"/>
</dbReference>
<sequence length="273" mass="30930">MKRMGKTGHKKDGKEKIGEDLLIKAPAITRVVGIIGLLFSCLMSFWCYQDYLNGNETASVGIALGFLIIPGTLGIWLVCYSFRLVRVRGEEILFRDILLRRHFYKMDDICRVEWEADGCAFIGHQGKLFKVYDYGCSCETLLEELEMRGVEVDIPGRVFGASGIAASHPCPDKRHFTVRFTAWSAHAVGRLEVKGREISVHRWFDKNVVFPVTDIKEVRIKADKEGRIHAWIYLKNGRRLAKLGSMVTDGRDGNCVFALLRQSPYPTGIPMWG</sequence>
<name>A0ABX2HN80_9FIRM</name>
<feature type="transmembrane region" description="Helical" evidence="1">
    <location>
        <begin position="21"/>
        <end position="46"/>
    </location>
</feature>
<protein>
    <submittedName>
        <fullName evidence="2">Uncharacterized protein</fullName>
    </submittedName>
</protein>
<reference evidence="2 3" key="1">
    <citation type="journal article" date="2020" name="Cell Host Microbe">
        <title>Functional and Genomic Variation between Human-Derived Isolates of Lachnospiraceae Reveals Inter- and Intra-Species Diversity.</title>
        <authorList>
            <person name="Sorbara M.T."/>
            <person name="Littmann E.R."/>
            <person name="Fontana E."/>
            <person name="Moody T.U."/>
            <person name="Kohout C.E."/>
            <person name="Gjonbalaj M."/>
            <person name="Eaton V."/>
            <person name="Seok R."/>
            <person name="Leiner I.M."/>
            <person name="Pamer E.G."/>
        </authorList>
    </citation>
    <scope>NUCLEOTIDE SEQUENCE [LARGE SCALE GENOMIC DNA]</scope>
    <source>
        <strain evidence="2 3">MSK.1.17</strain>
    </source>
</reference>
<feature type="transmembrane region" description="Helical" evidence="1">
    <location>
        <begin position="58"/>
        <end position="79"/>
    </location>
</feature>
<dbReference type="RefSeq" id="WP_173906167.1">
    <property type="nucleotide sequence ID" value="NZ_JAAITT010000032.1"/>
</dbReference>
<evidence type="ECO:0000313" key="3">
    <source>
        <dbReference type="Proteomes" id="UP000669239"/>
    </source>
</evidence>
<comment type="caution">
    <text evidence="2">The sequence shown here is derived from an EMBL/GenBank/DDBJ whole genome shotgun (WGS) entry which is preliminary data.</text>
</comment>
<gene>
    <name evidence="2" type="ORF">G5B36_19670</name>
</gene>
<proteinExistence type="predicted"/>
<accession>A0ABX2HN80</accession>
<keyword evidence="1" id="KW-0812">Transmembrane</keyword>
<evidence type="ECO:0000313" key="2">
    <source>
        <dbReference type="EMBL" id="NSJ50909.1"/>
    </source>
</evidence>
<organism evidence="2 3">
    <name type="scientific">Enterocloster aldenensis</name>
    <dbReference type="NCBI Taxonomy" id="358742"/>
    <lineage>
        <taxon>Bacteria</taxon>
        <taxon>Bacillati</taxon>
        <taxon>Bacillota</taxon>
        <taxon>Clostridia</taxon>
        <taxon>Lachnospirales</taxon>
        <taxon>Lachnospiraceae</taxon>
        <taxon>Enterocloster</taxon>
    </lineage>
</organism>
<keyword evidence="1" id="KW-0472">Membrane</keyword>
<keyword evidence="3" id="KW-1185">Reference proteome</keyword>
<keyword evidence="1" id="KW-1133">Transmembrane helix</keyword>
<dbReference type="EMBL" id="JAAITT010000032">
    <property type="protein sequence ID" value="NSJ50909.1"/>
    <property type="molecule type" value="Genomic_DNA"/>
</dbReference>
<evidence type="ECO:0000256" key="1">
    <source>
        <dbReference type="SAM" id="Phobius"/>
    </source>
</evidence>